<gene>
    <name evidence="2" type="ORF">A1O5_08232</name>
</gene>
<dbReference type="CDD" id="cd00180">
    <property type="entry name" value="PKc"/>
    <property type="match status" value="1"/>
</dbReference>
<dbReference type="PROSITE" id="PS50011">
    <property type="entry name" value="PROTEIN_KINASE_DOM"/>
    <property type="match status" value="1"/>
</dbReference>
<dbReference type="eggNOG" id="KOG0032">
    <property type="taxonomic scope" value="Eukaryota"/>
</dbReference>
<keyword evidence="2" id="KW-0418">Kinase</keyword>
<dbReference type="GO" id="GO:0005737">
    <property type="term" value="C:cytoplasm"/>
    <property type="evidence" value="ECO:0007669"/>
    <property type="project" value="TreeGrafter"/>
</dbReference>
<feature type="domain" description="Protein kinase" evidence="1">
    <location>
        <begin position="198"/>
        <end position="493"/>
    </location>
</feature>
<dbReference type="InterPro" id="IPR008271">
    <property type="entry name" value="Ser/Thr_kinase_AS"/>
</dbReference>
<dbReference type="PANTHER" id="PTHR44167">
    <property type="entry name" value="OVARIAN-SPECIFIC SERINE/THREONINE-PROTEIN KINASE LOK-RELATED"/>
    <property type="match status" value="1"/>
</dbReference>
<dbReference type="Gene3D" id="1.10.510.10">
    <property type="entry name" value="Transferase(Phosphotransferase) domain 1"/>
    <property type="match status" value="1"/>
</dbReference>
<dbReference type="InterPro" id="IPR000719">
    <property type="entry name" value="Prot_kinase_dom"/>
</dbReference>
<comment type="caution">
    <text evidence="2">The sequence shown here is derived from an EMBL/GenBank/DDBJ whole genome shotgun (WGS) entry which is preliminary data.</text>
</comment>
<dbReference type="HOGENOM" id="CLU_538679_0_0_1"/>
<dbReference type="AlphaFoldDB" id="W9WTU3"/>
<reference evidence="2 3" key="1">
    <citation type="submission" date="2013-03" db="EMBL/GenBank/DDBJ databases">
        <title>The Genome Sequence of Cladophialophora psammophila CBS 110553.</title>
        <authorList>
            <consortium name="The Broad Institute Genomics Platform"/>
            <person name="Cuomo C."/>
            <person name="de Hoog S."/>
            <person name="Gorbushina A."/>
            <person name="Walker B."/>
            <person name="Young S.K."/>
            <person name="Zeng Q."/>
            <person name="Gargeya S."/>
            <person name="Fitzgerald M."/>
            <person name="Haas B."/>
            <person name="Abouelleil A."/>
            <person name="Allen A.W."/>
            <person name="Alvarado L."/>
            <person name="Arachchi H.M."/>
            <person name="Berlin A.M."/>
            <person name="Chapman S.B."/>
            <person name="Gainer-Dewar J."/>
            <person name="Goldberg J."/>
            <person name="Griggs A."/>
            <person name="Gujja S."/>
            <person name="Hansen M."/>
            <person name="Howarth C."/>
            <person name="Imamovic A."/>
            <person name="Ireland A."/>
            <person name="Larimer J."/>
            <person name="McCowan C."/>
            <person name="Murphy C."/>
            <person name="Pearson M."/>
            <person name="Poon T.W."/>
            <person name="Priest M."/>
            <person name="Roberts A."/>
            <person name="Saif S."/>
            <person name="Shea T."/>
            <person name="Sisk P."/>
            <person name="Sykes S."/>
            <person name="Wortman J."/>
            <person name="Nusbaum C."/>
            <person name="Birren B."/>
        </authorList>
    </citation>
    <scope>NUCLEOTIDE SEQUENCE [LARGE SCALE GENOMIC DNA]</scope>
    <source>
        <strain evidence="2 3">CBS 110553</strain>
    </source>
</reference>
<dbReference type="GO" id="GO:0005634">
    <property type="term" value="C:nucleus"/>
    <property type="evidence" value="ECO:0007669"/>
    <property type="project" value="TreeGrafter"/>
</dbReference>
<proteinExistence type="predicted"/>
<sequence length="493" mass="56163">MDVATDIVHALEICTRLNEWTRKPTNSPVISLLQQHVAKLSAQVQCLGKQFSHPTFPSDAHSLDEVAKILHSVKNLLFQAFTLLDICSTVEKDGDEGALNALFASLFVNDTKVDLGEVRYITDRIHQSGQECHKILSRWFGPEATARNWSWGTSPKPPTDVFEELIPELTSLLERDLSRFSPRYVHTYNTTRDVPYIVDSSAPPTSGSCGIVRKVVHRQTQESFAQKTFQNIFSAADRKNVLKELGVLELCFHRNIIQLIGAYDVNEEPYSIHIVMTPWAPYTLLEFLCGEDADRKAKCPWFEQHSVTSDTCIYRMMYEVADAVRYLHRLSIKHKDIKPDNILLHREQQTGRCIPIITDVGISKVFRRGADTDYDKGSYQYLSPEQLKHKESSLKADIWQLGCCFAMLLTVARGGTSAMDKLWTAFQKTVDRRACNIAIEYNHFMETFRGICIPGDASQEHAHSVTCRMLEMDPLVRIDIEAVRTEMERLPHD</sequence>
<dbReference type="EMBL" id="AMGX01000013">
    <property type="protein sequence ID" value="EXJ68440.1"/>
    <property type="molecule type" value="Genomic_DNA"/>
</dbReference>
<dbReference type="PANTHER" id="PTHR44167:SF24">
    <property type="entry name" value="SERINE_THREONINE-PROTEIN KINASE CHK2"/>
    <property type="match status" value="1"/>
</dbReference>
<protein>
    <submittedName>
        <fullName evidence="2">CAMK protein kinase</fullName>
    </submittedName>
</protein>
<dbReference type="RefSeq" id="XP_007747006.1">
    <property type="nucleotide sequence ID" value="XM_007748816.1"/>
</dbReference>
<dbReference type="GO" id="GO:0005524">
    <property type="term" value="F:ATP binding"/>
    <property type="evidence" value="ECO:0007669"/>
    <property type="project" value="InterPro"/>
</dbReference>
<evidence type="ECO:0000259" key="1">
    <source>
        <dbReference type="PROSITE" id="PS50011"/>
    </source>
</evidence>
<name>W9WTU3_9EURO</name>
<dbReference type="Gene3D" id="3.30.200.20">
    <property type="entry name" value="Phosphorylase Kinase, domain 1"/>
    <property type="match status" value="1"/>
</dbReference>
<dbReference type="InterPro" id="IPR011009">
    <property type="entry name" value="Kinase-like_dom_sf"/>
</dbReference>
<dbReference type="SMART" id="SM00220">
    <property type="entry name" value="S_TKc"/>
    <property type="match status" value="1"/>
</dbReference>
<accession>W9WTU3</accession>
<evidence type="ECO:0000313" key="3">
    <source>
        <dbReference type="Proteomes" id="UP000019471"/>
    </source>
</evidence>
<dbReference type="OrthoDB" id="5400920at2759"/>
<dbReference type="Proteomes" id="UP000019471">
    <property type="component" value="Unassembled WGS sequence"/>
</dbReference>
<keyword evidence="3" id="KW-1185">Reference proteome</keyword>
<dbReference type="PROSITE" id="PS00108">
    <property type="entry name" value="PROTEIN_KINASE_ST"/>
    <property type="match status" value="1"/>
</dbReference>
<dbReference type="GeneID" id="19192933"/>
<keyword evidence="2" id="KW-0808">Transferase</keyword>
<dbReference type="SUPFAM" id="SSF56112">
    <property type="entry name" value="Protein kinase-like (PK-like)"/>
    <property type="match status" value="1"/>
</dbReference>
<dbReference type="GO" id="GO:0004674">
    <property type="term" value="F:protein serine/threonine kinase activity"/>
    <property type="evidence" value="ECO:0007669"/>
    <property type="project" value="TreeGrafter"/>
</dbReference>
<dbReference type="STRING" id="1182543.W9WTU3"/>
<organism evidence="2 3">
    <name type="scientific">Cladophialophora psammophila CBS 110553</name>
    <dbReference type="NCBI Taxonomy" id="1182543"/>
    <lineage>
        <taxon>Eukaryota</taxon>
        <taxon>Fungi</taxon>
        <taxon>Dikarya</taxon>
        <taxon>Ascomycota</taxon>
        <taxon>Pezizomycotina</taxon>
        <taxon>Eurotiomycetes</taxon>
        <taxon>Chaetothyriomycetidae</taxon>
        <taxon>Chaetothyriales</taxon>
        <taxon>Herpotrichiellaceae</taxon>
        <taxon>Cladophialophora</taxon>
    </lineage>
</organism>
<evidence type="ECO:0000313" key="2">
    <source>
        <dbReference type="EMBL" id="EXJ68440.1"/>
    </source>
</evidence>
<dbReference type="GO" id="GO:0044773">
    <property type="term" value="P:mitotic DNA damage checkpoint signaling"/>
    <property type="evidence" value="ECO:0007669"/>
    <property type="project" value="TreeGrafter"/>
</dbReference>
<dbReference type="Pfam" id="PF00069">
    <property type="entry name" value="Pkinase"/>
    <property type="match status" value="1"/>
</dbReference>